<evidence type="ECO:0000256" key="4">
    <source>
        <dbReference type="RuleBase" id="RU363099"/>
    </source>
</evidence>
<dbReference type="InterPro" id="IPR044859">
    <property type="entry name" value="Allene_oxi_cyc_Dirigent"/>
</dbReference>
<dbReference type="PANTHER" id="PTHR21495">
    <property type="entry name" value="NUCLEOPORIN-RELATED"/>
    <property type="match status" value="1"/>
</dbReference>
<keyword evidence="3 4" id="KW-0964">Secreted</keyword>
<dbReference type="InterPro" id="IPR004265">
    <property type="entry name" value="Dirigent"/>
</dbReference>
<dbReference type="Pfam" id="PF03018">
    <property type="entry name" value="Dirigent"/>
    <property type="match status" value="1"/>
</dbReference>
<organism evidence="5 6">
    <name type="scientific">Coffea arabica</name>
    <name type="common">Arabian coffee</name>
    <dbReference type="NCBI Taxonomy" id="13443"/>
    <lineage>
        <taxon>Eukaryota</taxon>
        <taxon>Viridiplantae</taxon>
        <taxon>Streptophyta</taxon>
        <taxon>Embryophyta</taxon>
        <taxon>Tracheophyta</taxon>
        <taxon>Spermatophyta</taxon>
        <taxon>Magnoliopsida</taxon>
        <taxon>eudicotyledons</taxon>
        <taxon>Gunneridae</taxon>
        <taxon>Pentapetalae</taxon>
        <taxon>asterids</taxon>
        <taxon>lamiids</taxon>
        <taxon>Gentianales</taxon>
        <taxon>Rubiaceae</taxon>
        <taxon>Ixoroideae</taxon>
        <taxon>Gardenieae complex</taxon>
        <taxon>Bertiereae - Coffeeae clade</taxon>
        <taxon>Coffeeae</taxon>
        <taxon>Coffea</taxon>
    </lineage>
</organism>
<sequence length="196" mass="21245">MAKPIAHAVMHCFLLLLLTGVAVATTHGIAEGPEAVDEWFSKLGQAKEKVTKLHFYIHDSVSGKNPTAVTVARANTTSTSPTLFGLVNVADDPLTVGPEPNSTIVGRAQGIYACADLSEIGLILYMNFCFTAGEYKGSTLNMLGRDVELYNVDEFSIVGGTGVFRLARGLVTTKTYFYNETTMDIITEYNVVVLHY</sequence>
<accession>A0A6P6W449</accession>
<keyword evidence="4" id="KW-0732">Signal</keyword>
<proteinExistence type="inferred from homology"/>
<dbReference type="GO" id="GO:0048046">
    <property type="term" value="C:apoplast"/>
    <property type="evidence" value="ECO:0007669"/>
    <property type="project" value="UniProtKB-SubCell"/>
</dbReference>
<keyword evidence="5" id="KW-1185">Reference proteome</keyword>
<reference evidence="6" key="2">
    <citation type="submission" date="2025-08" db="UniProtKB">
        <authorList>
            <consortium name="RefSeq"/>
        </authorList>
    </citation>
    <scope>IDENTIFICATION</scope>
    <source>
        <tissue evidence="6">Leaves</tissue>
    </source>
</reference>
<dbReference type="GO" id="GO:0009699">
    <property type="term" value="P:phenylpropanoid biosynthetic process"/>
    <property type="evidence" value="ECO:0007669"/>
    <property type="project" value="UniProtKB-ARBA"/>
</dbReference>
<comment type="subunit">
    <text evidence="2 4">Homodimer.</text>
</comment>
<keyword evidence="4" id="KW-0052">Apoplast</keyword>
<comment type="similarity">
    <text evidence="1 4">Belongs to the plant dirigent protein family.</text>
</comment>
<gene>
    <name evidence="6" type="primary">LOC113729656</name>
</gene>
<evidence type="ECO:0000313" key="5">
    <source>
        <dbReference type="Proteomes" id="UP001652660"/>
    </source>
</evidence>
<dbReference type="OrthoDB" id="674745at2759"/>
<dbReference type="Proteomes" id="UP001652660">
    <property type="component" value="Chromosome 2e"/>
</dbReference>
<dbReference type="GeneID" id="113729656"/>
<protein>
    <recommendedName>
        <fullName evidence="4">Dirigent protein</fullName>
    </recommendedName>
</protein>
<name>A0A6P6W449_COFAR</name>
<evidence type="ECO:0000313" key="6">
    <source>
        <dbReference type="RefSeq" id="XP_027109715.1"/>
    </source>
</evidence>
<comment type="subcellular location">
    <subcellularLocation>
        <location evidence="4">Secreted</location>
        <location evidence="4">Extracellular space</location>
        <location evidence="4">Apoplast</location>
    </subcellularLocation>
</comment>
<feature type="signal peptide" evidence="4">
    <location>
        <begin position="1"/>
        <end position="24"/>
    </location>
</feature>
<evidence type="ECO:0000256" key="1">
    <source>
        <dbReference type="ARBA" id="ARBA00010746"/>
    </source>
</evidence>
<comment type="function">
    <text evidence="4">Dirigent proteins impart stereoselectivity on the phenoxy radical-coupling reaction, yielding optically active lignans from two molecules of coniferyl alcohol in the biosynthesis of lignans, flavonolignans, and alkaloids and thus plays a central role in plant secondary metabolism.</text>
</comment>
<reference evidence="5" key="1">
    <citation type="journal article" date="2025" name="Foods">
        <title>Unveiling the Microbial Signatures of Arabica Coffee Cherries: Insights into Ripeness Specific Diversity, Functional Traits, and Implications for Quality and Safety.</title>
        <authorList>
            <consortium name="RefSeq"/>
            <person name="Tenea G.N."/>
            <person name="Cifuentes V."/>
            <person name="Reyes P."/>
            <person name="Cevallos-Vallejos M."/>
        </authorList>
    </citation>
    <scope>NUCLEOTIDE SEQUENCE [LARGE SCALE GENOMIC DNA]</scope>
</reference>
<dbReference type="RefSeq" id="XP_027109715.1">
    <property type="nucleotide sequence ID" value="XM_027253914.2"/>
</dbReference>
<evidence type="ECO:0000256" key="3">
    <source>
        <dbReference type="ARBA" id="ARBA00022525"/>
    </source>
</evidence>
<dbReference type="AlphaFoldDB" id="A0A6P6W449"/>
<feature type="chain" id="PRO_5028501912" description="Dirigent protein" evidence="4">
    <location>
        <begin position="25"/>
        <end position="196"/>
    </location>
</feature>
<evidence type="ECO:0000256" key="2">
    <source>
        <dbReference type="ARBA" id="ARBA00011738"/>
    </source>
</evidence>
<dbReference type="Gene3D" id="2.40.480.10">
    <property type="entry name" value="Allene oxide cyclase-like"/>
    <property type="match status" value="1"/>
</dbReference>